<dbReference type="CDD" id="cd00693">
    <property type="entry name" value="secretory_peroxidase"/>
    <property type="match status" value="1"/>
</dbReference>
<proteinExistence type="inferred from homology"/>
<evidence type="ECO:0000256" key="9">
    <source>
        <dbReference type="ARBA" id="ARBA00022837"/>
    </source>
</evidence>
<evidence type="ECO:0000256" key="5">
    <source>
        <dbReference type="ARBA" id="ARBA00022525"/>
    </source>
</evidence>
<feature type="compositionally biased region" description="Low complexity" evidence="20">
    <location>
        <begin position="490"/>
        <end position="506"/>
    </location>
</feature>
<evidence type="ECO:0000256" key="15">
    <source>
        <dbReference type="PIRSR" id="PIRSR600823-2"/>
    </source>
</evidence>
<dbReference type="GO" id="GO:0042744">
    <property type="term" value="P:hydrogen peroxide catabolic process"/>
    <property type="evidence" value="ECO:0007669"/>
    <property type="project" value="UniProtKB-KW"/>
</dbReference>
<keyword evidence="11 16" id="KW-0408">Iron</keyword>
<evidence type="ECO:0000256" key="6">
    <source>
        <dbReference type="ARBA" id="ARBA00022559"/>
    </source>
</evidence>
<comment type="similarity">
    <text evidence="19">Belongs to the peroxidase family.</text>
</comment>
<comment type="subcellular location">
    <subcellularLocation>
        <location evidence="3">Secreted</location>
    </subcellularLocation>
</comment>
<dbReference type="GO" id="GO:0046872">
    <property type="term" value="F:metal ion binding"/>
    <property type="evidence" value="ECO:0007669"/>
    <property type="project" value="UniProtKB-KW"/>
</dbReference>
<feature type="binding site" evidence="16">
    <location>
        <position position="79"/>
    </location>
    <ligand>
        <name>Ca(2+)</name>
        <dbReference type="ChEBI" id="CHEBI:29108"/>
        <label>1</label>
    </ligand>
</feature>
<feature type="binding site" evidence="16">
    <location>
        <position position="205"/>
    </location>
    <ligand>
        <name>Ca(2+)</name>
        <dbReference type="ChEBI" id="CHEBI:29108"/>
        <label>2</label>
    </ligand>
</feature>
<keyword evidence="10" id="KW-0560">Oxidoreductase</keyword>
<keyword evidence="5" id="KW-0964">Secreted</keyword>
<dbReference type="PROSITE" id="PS50873">
    <property type="entry name" value="PEROXIDASE_4"/>
    <property type="match status" value="1"/>
</dbReference>
<evidence type="ECO:0000256" key="11">
    <source>
        <dbReference type="ARBA" id="ARBA00023004"/>
    </source>
</evidence>
<evidence type="ECO:0000256" key="14">
    <source>
        <dbReference type="PIRSR" id="PIRSR600823-1"/>
    </source>
</evidence>
<dbReference type="PROSITE" id="PS00436">
    <property type="entry name" value="PEROXIDASE_2"/>
    <property type="match status" value="1"/>
</dbReference>
<feature type="binding site" evidence="16">
    <location>
        <position position="100"/>
    </location>
    <ligand>
        <name>Ca(2+)</name>
        <dbReference type="ChEBI" id="CHEBI:29108"/>
        <label>1</label>
    </ligand>
</feature>
<evidence type="ECO:0000256" key="8">
    <source>
        <dbReference type="ARBA" id="ARBA00022723"/>
    </source>
</evidence>
<dbReference type="PANTHER" id="PTHR31517">
    <property type="match status" value="1"/>
</dbReference>
<dbReference type="EMBL" id="BQKI01000082">
    <property type="protein sequence ID" value="GJN30327.1"/>
    <property type="molecule type" value="Genomic_DNA"/>
</dbReference>
<feature type="domain" description="Plant heme peroxidase family profile" evidence="22">
    <location>
        <begin position="37"/>
        <end position="326"/>
    </location>
</feature>
<evidence type="ECO:0000256" key="19">
    <source>
        <dbReference type="RuleBase" id="RU004241"/>
    </source>
</evidence>
<evidence type="ECO:0000256" key="18">
    <source>
        <dbReference type="PIRSR" id="PIRSR600823-5"/>
    </source>
</evidence>
<dbReference type="EC" id="1.11.1.7" evidence="4"/>
<reference evidence="23" key="1">
    <citation type="journal article" date="2018" name="DNA Res.">
        <title>Multiple hybrid de novo genome assembly of finger millet, an orphan allotetraploid crop.</title>
        <authorList>
            <person name="Hatakeyama M."/>
            <person name="Aluri S."/>
            <person name="Balachadran M.T."/>
            <person name="Sivarajan S.R."/>
            <person name="Patrignani A."/>
            <person name="Gruter S."/>
            <person name="Poveda L."/>
            <person name="Shimizu-Inatsugi R."/>
            <person name="Baeten J."/>
            <person name="Francoijs K.J."/>
            <person name="Nataraja K.N."/>
            <person name="Reddy Y.A.N."/>
            <person name="Phadnis S."/>
            <person name="Ravikumar R.L."/>
            <person name="Schlapbach R."/>
            <person name="Sreeman S.M."/>
            <person name="Shimizu K.K."/>
        </authorList>
    </citation>
    <scope>NUCLEOTIDE SEQUENCE</scope>
</reference>
<name>A0AAV5F640_ELECO</name>
<evidence type="ECO:0000256" key="20">
    <source>
        <dbReference type="SAM" id="MobiDB-lite"/>
    </source>
</evidence>
<feature type="disulfide bond" evidence="18">
    <location>
        <begin position="211"/>
        <end position="233"/>
    </location>
</feature>
<feature type="binding site" evidence="16">
    <location>
        <position position="246"/>
    </location>
    <ligand>
        <name>Ca(2+)</name>
        <dbReference type="ChEBI" id="CHEBI:29108"/>
        <label>2</label>
    </ligand>
</feature>
<feature type="region of interest" description="Disordered" evidence="20">
    <location>
        <begin position="443"/>
        <end position="474"/>
    </location>
</feature>
<dbReference type="AlphaFoldDB" id="A0AAV5F640"/>
<dbReference type="PANTHER" id="PTHR31517:SF59">
    <property type="entry name" value="PEROXIDASE"/>
    <property type="match status" value="1"/>
</dbReference>
<protein>
    <recommendedName>
        <fullName evidence="4">peroxidase</fullName>
        <ecNumber evidence="4">1.11.1.7</ecNumber>
    </recommendedName>
</protein>
<comment type="catalytic activity">
    <reaction evidence="1">
        <text>2 a phenolic donor + H2O2 = 2 a phenolic radical donor + 2 H2O</text>
        <dbReference type="Rhea" id="RHEA:56136"/>
        <dbReference type="ChEBI" id="CHEBI:15377"/>
        <dbReference type="ChEBI" id="CHEBI:16240"/>
        <dbReference type="ChEBI" id="CHEBI:139520"/>
        <dbReference type="ChEBI" id="CHEBI:139521"/>
        <dbReference type="EC" id="1.11.1.7"/>
    </reaction>
</comment>
<organism evidence="23 24">
    <name type="scientific">Eleusine coracana subsp. coracana</name>
    <dbReference type="NCBI Taxonomy" id="191504"/>
    <lineage>
        <taxon>Eukaryota</taxon>
        <taxon>Viridiplantae</taxon>
        <taxon>Streptophyta</taxon>
        <taxon>Embryophyta</taxon>
        <taxon>Tracheophyta</taxon>
        <taxon>Spermatophyta</taxon>
        <taxon>Magnoliopsida</taxon>
        <taxon>Liliopsida</taxon>
        <taxon>Poales</taxon>
        <taxon>Poaceae</taxon>
        <taxon>PACMAD clade</taxon>
        <taxon>Chloridoideae</taxon>
        <taxon>Cynodonteae</taxon>
        <taxon>Eleusininae</taxon>
        <taxon>Eleusine</taxon>
    </lineage>
</organism>
<feature type="binding site" evidence="16">
    <location>
        <position position="88"/>
    </location>
    <ligand>
        <name>Ca(2+)</name>
        <dbReference type="ChEBI" id="CHEBI:29108"/>
        <label>1</label>
    </ligand>
</feature>
<accession>A0AAV5F640</accession>
<evidence type="ECO:0000256" key="2">
    <source>
        <dbReference type="ARBA" id="ARBA00002322"/>
    </source>
</evidence>
<dbReference type="GO" id="GO:0140825">
    <property type="term" value="F:lactoperoxidase activity"/>
    <property type="evidence" value="ECO:0007669"/>
    <property type="project" value="UniProtKB-EC"/>
</dbReference>
<feature type="binding site" description="axial binding residue" evidence="16">
    <location>
        <position position="204"/>
    </location>
    <ligand>
        <name>heme b</name>
        <dbReference type="ChEBI" id="CHEBI:60344"/>
    </ligand>
    <ligandPart>
        <name>Fe</name>
        <dbReference type="ChEBI" id="CHEBI:18248"/>
    </ligandPart>
</feature>
<dbReference type="Proteomes" id="UP001054889">
    <property type="component" value="Unassembled WGS sequence"/>
</dbReference>
<keyword evidence="13" id="KW-0376">Hydrogen peroxide</keyword>
<dbReference type="InterPro" id="IPR019794">
    <property type="entry name" value="Peroxidases_AS"/>
</dbReference>
<evidence type="ECO:0000256" key="17">
    <source>
        <dbReference type="PIRSR" id="PIRSR600823-4"/>
    </source>
</evidence>
<dbReference type="InterPro" id="IPR010255">
    <property type="entry name" value="Haem_peroxidase_sf"/>
</dbReference>
<dbReference type="InterPro" id="IPR002016">
    <property type="entry name" value="Haem_peroxidase"/>
</dbReference>
<keyword evidence="8 16" id="KW-0479">Metal-binding</keyword>
<dbReference type="Gene3D" id="1.10.420.10">
    <property type="entry name" value="Peroxidase, domain 2"/>
    <property type="match status" value="1"/>
</dbReference>
<keyword evidence="9 16" id="KW-0106">Calcium</keyword>
<dbReference type="GO" id="GO:0005576">
    <property type="term" value="C:extracellular region"/>
    <property type="evidence" value="ECO:0007669"/>
    <property type="project" value="UniProtKB-SubCell"/>
</dbReference>
<evidence type="ECO:0000256" key="4">
    <source>
        <dbReference type="ARBA" id="ARBA00012313"/>
    </source>
</evidence>
<dbReference type="PRINTS" id="PR00458">
    <property type="entry name" value="PEROXIDASE"/>
</dbReference>
<keyword evidence="6" id="KW-0575">Peroxidase</keyword>
<evidence type="ECO:0000256" key="12">
    <source>
        <dbReference type="ARBA" id="ARBA00023157"/>
    </source>
</evidence>
<evidence type="ECO:0000256" key="13">
    <source>
        <dbReference type="ARBA" id="ARBA00023324"/>
    </source>
</evidence>
<feature type="disulfide bond" evidence="18">
    <location>
        <begin position="47"/>
        <end position="126"/>
    </location>
</feature>
<feature type="binding site" evidence="16">
    <location>
        <position position="249"/>
    </location>
    <ligand>
        <name>Ca(2+)</name>
        <dbReference type="ChEBI" id="CHEBI:29108"/>
        <label>2</label>
    </ligand>
</feature>
<dbReference type="InterPro" id="IPR033905">
    <property type="entry name" value="Secretory_peroxidase"/>
</dbReference>
<evidence type="ECO:0000256" key="10">
    <source>
        <dbReference type="ARBA" id="ARBA00023002"/>
    </source>
</evidence>
<keyword evidence="7" id="KW-0349">Heme</keyword>
<keyword evidence="24" id="KW-1185">Reference proteome</keyword>
<feature type="binding site" evidence="15">
    <location>
        <position position="173"/>
    </location>
    <ligand>
        <name>substrate</name>
    </ligand>
</feature>
<evidence type="ECO:0000259" key="22">
    <source>
        <dbReference type="PROSITE" id="PS50873"/>
    </source>
</evidence>
<evidence type="ECO:0000256" key="7">
    <source>
        <dbReference type="ARBA" id="ARBA00022617"/>
    </source>
</evidence>
<feature type="signal peptide" evidence="21">
    <location>
        <begin position="1"/>
        <end position="36"/>
    </location>
</feature>
<evidence type="ECO:0000256" key="1">
    <source>
        <dbReference type="ARBA" id="ARBA00000189"/>
    </source>
</evidence>
<feature type="disulfide bond" evidence="18">
    <location>
        <begin position="132"/>
        <end position="322"/>
    </location>
</feature>
<dbReference type="GO" id="GO:0006979">
    <property type="term" value="P:response to oxidative stress"/>
    <property type="evidence" value="ECO:0007669"/>
    <property type="project" value="InterPro"/>
</dbReference>
<dbReference type="GO" id="GO:0020037">
    <property type="term" value="F:heme binding"/>
    <property type="evidence" value="ECO:0007669"/>
    <property type="project" value="InterPro"/>
</dbReference>
<evidence type="ECO:0000256" key="3">
    <source>
        <dbReference type="ARBA" id="ARBA00004613"/>
    </source>
</evidence>
<comment type="caution">
    <text evidence="23">The sequence shown here is derived from an EMBL/GenBank/DDBJ whole genome shotgun (WGS) entry which is preliminary data.</text>
</comment>
<dbReference type="Gene3D" id="1.10.520.10">
    <property type="match status" value="1"/>
</dbReference>
<evidence type="ECO:0000313" key="23">
    <source>
        <dbReference type="EMBL" id="GJN30327.1"/>
    </source>
</evidence>
<keyword evidence="21" id="KW-0732">Signal</keyword>
<feature type="disulfide bond" evidence="18">
    <location>
        <begin position="80"/>
        <end position="85"/>
    </location>
</feature>
<evidence type="ECO:0000256" key="21">
    <source>
        <dbReference type="SAM" id="SignalP"/>
    </source>
</evidence>
<dbReference type="FunFam" id="1.10.520.10:FF:000008">
    <property type="entry name" value="Peroxidase"/>
    <property type="match status" value="1"/>
</dbReference>
<dbReference type="InterPro" id="IPR000823">
    <property type="entry name" value="Peroxidase_pln"/>
</dbReference>
<feature type="region of interest" description="Disordered" evidence="20">
    <location>
        <begin position="487"/>
        <end position="524"/>
    </location>
</feature>
<dbReference type="PRINTS" id="PR00461">
    <property type="entry name" value="PLPEROXIDASE"/>
</dbReference>
<feature type="site" description="Transition state stabilizer" evidence="17">
    <location>
        <position position="74"/>
    </location>
</feature>
<dbReference type="Pfam" id="PF00141">
    <property type="entry name" value="peroxidase"/>
    <property type="match status" value="1"/>
</dbReference>
<dbReference type="SUPFAM" id="SSF48113">
    <property type="entry name" value="Heme-dependent peroxidases"/>
    <property type="match status" value="1"/>
</dbReference>
<gene>
    <name evidence="23" type="primary">gb18622</name>
    <name evidence="23" type="ORF">PR202_gb18622</name>
</gene>
<sequence length="524" mass="55107">MGESWHRTDILCTMNARMVFPLLLLVAAAAAPLASGQLSAGFYKTTCPDAEKIIFGIVEKKFKEDPGTAAGLLRLVFHDCFANGCDASILIDPLSNQASEKEAGPNISVKGYDIIDDIKTELEKQCKEVVSCADIVAVAARDAVKLTGGPDYAVPTGRRDAVVSNREDADNLPGPDIAVPKLLSDFSKKGFDLEESVALLAGGHTIGSCKCFFIEADAAPIDPDYKKNISTACDGANRDRGSVPMDQVTPNVFDGSYFALALAKKMPLTVDRLMGLDPKTEPVLKAMADKPESFIPVFVKAMEKLSVLQVLTGKDGEIRKSCGEFNNPQATNDGPSVIRISSLNPDQMGLVGPGTTTRKVKANGAEAVSTVTPGPEVKKEVPGVVVPGSEEIKPALGKEAEIGKATGPIEATGNKVLGDEPGSKLPGGVEAAAKTLNEAKIIENEPPKTLRSDPAATASVPAGGEEAAKITRDEEFRQRNLAKLRRRQEAAAAATQQAAAGAGEAAKVPATEEVGKKKLRGGQH</sequence>
<feature type="chain" id="PRO_5043764179" description="peroxidase" evidence="21">
    <location>
        <begin position="37"/>
        <end position="524"/>
    </location>
</feature>
<feature type="binding site" evidence="16">
    <location>
        <position position="254"/>
    </location>
    <ligand>
        <name>Ca(2+)</name>
        <dbReference type="ChEBI" id="CHEBI:29108"/>
        <label>2</label>
    </ligand>
</feature>
<feature type="active site" description="Proton acceptor" evidence="14">
    <location>
        <position position="78"/>
    </location>
</feature>
<feature type="binding site" evidence="16">
    <location>
        <position position="86"/>
    </location>
    <ligand>
        <name>Ca(2+)</name>
        <dbReference type="ChEBI" id="CHEBI:29108"/>
        <label>1</label>
    </ligand>
</feature>
<evidence type="ECO:0000256" key="16">
    <source>
        <dbReference type="PIRSR" id="PIRSR600823-3"/>
    </source>
</evidence>
<feature type="binding site" evidence="16">
    <location>
        <position position="84"/>
    </location>
    <ligand>
        <name>Ca(2+)</name>
        <dbReference type="ChEBI" id="CHEBI:29108"/>
        <label>1</label>
    </ligand>
</feature>
<evidence type="ECO:0000313" key="24">
    <source>
        <dbReference type="Proteomes" id="UP001054889"/>
    </source>
</evidence>
<comment type="cofactor">
    <cofactor evidence="16">
        <name>Ca(2+)</name>
        <dbReference type="ChEBI" id="CHEBI:29108"/>
    </cofactor>
    <text evidence="16">Binds 2 calcium ions per subunit.</text>
</comment>
<keyword evidence="12 18" id="KW-1015">Disulfide bond</keyword>
<comment type="function">
    <text evidence="2">Removal of H(2)O(2), oxidation of toxic reductants, biosynthesis and degradation of lignin, suberization, auxin catabolism, response to environmental stresses such as wounding, pathogen attack and oxidative stress. These functions might be dependent on each isozyme/isoform in each plant tissue.</text>
</comment>
<comment type="cofactor">
    <cofactor evidence="16">
        <name>heme b</name>
        <dbReference type="ChEBI" id="CHEBI:60344"/>
    </cofactor>
    <text evidence="16">Binds 1 heme b (iron(II)-protoporphyrin IX) group per subunit.</text>
</comment>
<reference evidence="23" key="2">
    <citation type="submission" date="2021-12" db="EMBL/GenBank/DDBJ databases">
        <title>Resequencing data analysis of finger millet.</title>
        <authorList>
            <person name="Hatakeyama M."/>
            <person name="Aluri S."/>
            <person name="Balachadran M.T."/>
            <person name="Sivarajan S.R."/>
            <person name="Poveda L."/>
            <person name="Shimizu-Inatsugi R."/>
            <person name="Schlapbach R."/>
            <person name="Sreeman S.M."/>
            <person name="Shimizu K.K."/>
        </authorList>
    </citation>
    <scope>NUCLEOTIDE SEQUENCE</scope>
</reference>